<gene>
    <name evidence="13" type="ORF">A2782_01660</name>
</gene>
<feature type="transmembrane region" description="Helical" evidence="10">
    <location>
        <begin position="238"/>
        <end position="261"/>
    </location>
</feature>
<feature type="transmembrane region" description="Helical" evidence="10">
    <location>
        <begin position="107"/>
        <end position="128"/>
    </location>
</feature>
<comment type="catalytic activity">
    <reaction evidence="9">
        <text>Typically cleaves a -Gly-|-Phe- bond to release an N-terminal, basic peptide of 5-8 residues from type IV prepilin, and then N-methylates the new N-terminal amino group, the methyl donor being S-adenosyl-L-methionine.</text>
        <dbReference type="EC" id="3.4.23.43"/>
    </reaction>
</comment>
<evidence type="ECO:0000256" key="1">
    <source>
        <dbReference type="ARBA" id="ARBA00004429"/>
    </source>
</evidence>
<evidence type="ECO:0000256" key="6">
    <source>
        <dbReference type="ARBA" id="ARBA00022989"/>
    </source>
</evidence>
<dbReference type="PRINTS" id="PR00864">
    <property type="entry name" value="PREPILNPTASE"/>
</dbReference>
<dbReference type="EC" id="2.1.1.-" evidence="9"/>
<dbReference type="InterPro" id="IPR014032">
    <property type="entry name" value="Peptidase_A24A_bac"/>
</dbReference>
<dbReference type="InterPro" id="IPR050882">
    <property type="entry name" value="Prepilin_peptidase/N-MTase"/>
</dbReference>
<name>A0A1G1UXF7_9BACT</name>
<dbReference type="GO" id="GO:0006465">
    <property type="term" value="P:signal peptide processing"/>
    <property type="evidence" value="ECO:0007669"/>
    <property type="project" value="TreeGrafter"/>
</dbReference>
<keyword evidence="3" id="KW-1003">Cell membrane</keyword>
<evidence type="ECO:0000256" key="3">
    <source>
        <dbReference type="ARBA" id="ARBA00022475"/>
    </source>
</evidence>
<feature type="transmembrane region" description="Helical" evidence="10">
    <location>
        <begin position="6"/>
        <end position="26"/>
    </location>
</feature>
<evidence type="ECO:0000313" key="14">
    <source>
        <dbReference type="Proteomes" id="UP000177967"/>
    </source>
</evidence>
<keyword evidence="9" id="KW-0808">Transferase</keyword>
<dbReference type="InterPro" id="IPR000045">
    <property type="entry name" value="Prepilin_IV_endopep_pep"/>
</dbReference>
<feature type="transmembrane region" description="Helical" evidence="10">
    <location>
        <begin position="193"/>
        <end position="226"/>
    </location>
</feature>
<keyword evidence="6 10" id="KW-1133">Transmembrane helix</keyword>
<keyword evidence="9" id="KW-0378">Hydrolase</keyword>
<feature type="transmembrane region" description="Helical" evidence="10">
    <location>
        <begin position="135"/>
        <end position="155"/>
    </location>
</feature>
<evidence type="ECO:0000259" key="12">
    <source>
        <dbReference type="Pfam" id="PF06750"/>
    </source>
</evidence>
<comment type="similarity">
    <text evidence="2 8">Belongs to the peptidase A24 family.</text>
</comment>
<evidence type="ECO:0000256" key="10">
    <source>
        <dbReference type="SAM" id="Phobius"/>
    </source>
</evidence>
<comment type="function">
    <text evidence="9">Plays an essential role in type IV pili and type II pseudopili formation by proteolytically removing the leader sequence from substrate proteins and subsequently monomethylating the alpha-amino group of the newly exposed N-terminal phenylalanine.</text>
</comment>
<feature type="transmembrane region" description="Helical" evidence="10">
    <location>
        <begin position="76"/>
        <end position="95"/>
    </location>
</feature>
<dbReference type="Pfam" id="PF06750">
    <property type="entry name" value="A24_N_bact"/>
    <property type="match status" value="1"/>
</dbReference>
<dbReference type="Proteomes" id="UP000177967">
    <property type="component" value="Unassembled WGS sequence"/>
</dbReference>
<dbReference type="STRING" id="1797513.A2782_01660"/>
<feature type="domain" description="Prepilin peptidase A24 N-terminal" evidence="12">
    <location>
        <begin position="10"/>
        <end position="89"/>
    </location>
</feature>
<dbReference type="PANTHER" id="PTHR30487:SF0">
    <property type="entry name" value="PREPILIN LEADER PEPTIDASE_N-METHYLTRANSFERASE-RELATED"/>
    <property type="match status" value="1"/>
</dbReference>
<evidence type="ECO:0000259" key="11">
    <source>
        <dbReference type="Pfam" id="PF01478"/>
    </source>
</evidence>
<comment type="caution">
    <text evidence="13">The sequence shown here is derived from an EMBL/GenBank/DDBJ whole genome shotgun (WGS) entry which is preliminary data.</text>
</comment>
<reference evidence="13 14" key="1">
    <citation type="journal article" date="2016" name="Nat. Commun.">
        <title>Thousands of microbial genomes shed light on interconnected biogeochemical processes in an aquifer system.</title>
        <authorList>
            <person name="Anantharaman K."/>
            <person name="Brown C.T."/>
            <person name="Hug L.A."/>
            <person name="Sharon I."/>
            <person name="Castelle C.J."/>
            <person name="Probst A.J."/>
            <person name="Thomas B.C."/>
            <person name="Singh A."/>
            <person name="Wilkins M.J."/>
            <person name="Karaoz U."/>
            <person name="Brodie E.L."/>
            <person name="Williams K.H."/>
            <person name="Hubbard S.S."/>
            <person name="Banfield J.F."/>
        </authorList>
    </citation>
    <scope>NUCLEOTIDE SEQUENCE [LARGE SCALE GENOMIC DNA]</scope>
</reference>
<evidence type="ECO:0000256" key="2">
    <source>
        <dbReference type="ARBA" id="ARBA00005801"/>
    </source>
</evidence>
<feature type="transmembrane region" description="Helical" evidence="10">
    <location>
        <begin position="161"/>
        <end position="181"/>
    </location>
</feature>
<keyword evidence="9" id="KW-0511">Multifunctional enzyme</keyword>
<protein>
    <recommendedName>
        <fullName evidence="9">Prepilin leader peptidase/N-methyltransferase</fullName>
        <ecNumber evidence="9">2.1.1.-</ecNumber>
        <ecNumber evidence="9">3.4.23.43</ecNumber>
    </recommendedName>
</protein>
<dbReference type="EC" id="3.4.23.43" evidence="9"/>
<dbReference type="GO" id="GO:0032259">
    <property type="term" value="P:methylation"/>
    <property type="evidence" value="ECO:0007669"/>
    <property type="project" value="UniProtKB-KW"/>
</dbReference>
<keyword evidence="5 9" id="KW-0812">Transmembrane</keyword>
<dbReference type="EMBL" id="MHBW01000035">
    <property type="protein sequence ID" value="OGY07829.1"/>
    <property type="molecule type" value="Genomic_DNA"/>
</dbReference>
<dbReference type="InterPro" id="IPR010627">
    <property type="entry name" value="Prepilin_pept_A24_N"/>
</dbReference>
<evidence type="ECO:0000256" key="7">
    <source>
        <dbReference type="ARBA" id="ARBA00023136"/>
    </source>
</evidence>
<keyword evidence="9" id="KW-0645">Protease</keyword>
<dbReference type="GO" id="GO:0005886">
    <property type="term" value="C:plasma membrane"/>
    <property type="evidence" value="ECO:0007669"/>
    <property type="project" value="UniProtKB-SubCell"/>
</dbReference>
<dbReference type="Gene3D" id="1.20.120.1220">
    <property type="match status" value="1"/>
</dbReference>
<evidence type="ECO:0000256" key="4">
    <source>
        <dbReference type="ARBA" id="ARBA00022519"/>
    </source>
</evidence>
<dbReference type="GO" id="GO:0008168">
    <property type="term" value="F:methyltransferase activity"/>
    <property type="evidence" value="ECO:0007669"/>
    <property type="project" value="UniProtKB-KW"/>
</dbReference>
<dbReference type="Pfam" id="PF01478">
    <property type="entry name" value="Peptidase_A24"/>
    <property type="match status" value="1"/>
</dbReference>
<sequence>MFVFYSLLLIIGLVVGSFITMLTWRLPRSLSLKGRSACDKCHKKISWYHNIPVASYFLLGGKCANCGKHISLRYPLIEVTTSALYVLAGYLWLYSDSTLLHELRANTPVFSSLFILISLITLHFSLLVVDLEHKLLPDVLTLLGGVVVLLILLTLPSPQLFQHLFWGFLSFLFFLSIFLITRGRGMGFGDVKLVFVLGSWLGFPYVLVWLLLSFASGALIGIFLLFARKAHWKQEIAFGPFLLAASFVTFFFGDIIIKWYIALSS</sequence>
<feature type="domain" description="Prepilin type IV endopeptidase peptidase" evidence="11">
    <location>
        <begin position="119"/>
        <end position="222"/>
    </location>
</feature>
<evidence type="ECO:0000313" key="13">
    <source>
        <dbReference type="EMBL" id="OGY07829.1"/>
    </source>
</evidence>
<organism evidence="13 14">
    <name type="scientific">Candidatus Blackburnbacteria bacterium RIFCSPHIGHO2_01_FULL_43_15b</name>
    <dbReference type="NCBI Taxonomy" id="1797513"/>
    <lineage>
        <taxon>Bacteria</taxon>
        <taxon>Candidatus Blackburniibacteriota</taxon>
    </lineage>
</organism>
<keyword evidence="4" id="KW-0997">Cell inner membrane</keyword>
<evidence type="ECO:0000256" key="8">
    <source>
        <dbReference type="RuleBase" id="RU003793"/>
    </source>
</evidence>
<proteinExistence type="inferred from homology"/>
<keyword evidence="7 10" id="KW-0472">Membrane</keyword>
<keyword evidence="9" id="KW-0489">Methyltransferase</keyword>
<evidence type="ECO:0000256" key="5">
    <source>
        <dbReference type="ARBA" id="ARBA00022692"/>
    </source>
</evidence>
<dbReference type="AlphaFoldDB" id="A0A1G1UXF7"/>
<accession>A0A1G1UXF7</accession>
<evidence type="ECO:0000256" key="9">
    <source>
        <dbReference type="RuleBase" id="RU003794"/>
    </source>
</evidence>
<dbReference type="GO" id="GO:0004190">
    <property type="term" value="F:aspartic-type endopeptidase activity"/>
    <property type="evidence" value="ECO:0007669"/>
    <property type="project" value="UniProtKB-EC"/>
</dbReference>
<comment type="subcellular location">
    <subcellularLocation>
        <location evidence="1">Cell inner membrane</location>
        <topology evidence="1">Multi-pass membrane protein</topology>
    </subcellularLocation>
    <subcellularLocation>
        <location evidence="9">Cell membrane</location>
        <topology evidence="9">Multi-pass membrane protein</topology>
    </subcellularLocation>
</comment>
<dbReference type="PANTHER" id="PTHR30487">
    <property type="entry name" value="TYPE 4 PREPILIN-LIKE PROTEINS LEADER PEPTIDE-PROCESSING ENZYME"/>
    <property type="match status" value="1"/>
</dbReference>